<keyword evidence="3" id="KW-1185">Reference proteome</keyword>
<comment type="caution">
    <text evidence="2">The sequence shown here is derived from an EMBL/GenBank/DDBJ whole genome shotgun (WGS) entry which is preliminary data.</text>
</comment>
<feature type="transmembrane region" description="Helical" evidence="1">
    <location>
        <begin position="276"/>
        <end position="297"/>
    </location>
</feature>
<feature type="transmembrane region" description="Helical" evidence="1">
    <location>
        <begin position="20"/>
        <end position="38"/>
    </location>
</feature>
<dbReference type="GO" id="GO:0016758">
    <property type="term" value="F:hexosyltransferase activity"/>
    <property type="evidence" value="ECO:0007669"/>
    <property type="project" value="InterPro"/>
</dbReference>
<feature type="transmembrane region" description="Helical" evidence="1">
    <location>
        <begin position="44"/>
        <end position="66"/>
    </location>
</feature>
<protein>
    <recommendedName>
        <fullName evidence="4">DUF2029 domain-containing protein</fullName>
    </recommendedName>
</protein>
<organism evidence="2 3">
    <name type="scientific">Granulicella sibirica</name>
    <dbReference type="NCBI Taxonomy" id="2479048"/>
    <lineage>
        <taxon>Bacteria</taxon>
        <taxon>Pseudomonadati</taxon>
        <taxon>Acidobacteriota</taxon>
        <taxon>Terriglobia</taxon>
        <taxon>Terriglobales</taxon>
        <taxon>Acidobacteriaceae</taxon>
        <taxon>Granulicella</taxon>
    </lineage>
</organism>
<keyword evidence="1" id="KW-1133">Transmembrane helix</keyword>
<proteinExistence type="predicted"/>
<reference evidence="2 3" key="1">
    <citation type="submission" date="2018-11" db="EMBL/GenBank/DDBJ databases">
        <authorList>
            <person name="Mardanov A.V."/>
            <person name="Ravin N.V."/>
            <person name="Dedysh S.N."/>
        </authorList>
    </citation>
    <scope>NUCLEOTIDE SEQUENCE [LARGE SCALE GENOMIC DNA]</scope>
    <source>
        <strain evidence="2 3">AF10</strain>
    </source>
</reference>
<feature type="transmembrane region" description="Helical" evidence="1">
    <location>
        <begin position="208"/>
        <end position="232"/>
    </location>
</feature>
<name>A0A4V1L5H1_9BACT</name>
<feature type="transmembrane region" description="Helical" evidence="1">
    <location>
        <begin position="451"/>
        <end position="468"/>
    </location>
</feature>
<keyword evidence="1" id="KW-0812">Transmembrane</keyword>
<evidence type="ECO:0008006" key="4">
    <source>
        <dbReference type="Google" id="ProtNLM"/>
    </source>
</evidence>
<sequence length="509" mass="57134">MTATPAPKHWSHARPWHTNIALLLVGIALFSFTRQTWFEFDNFWIGYSGCSSSMAVLFLASCWLAMTRPVDRFTFPIILAVGAGCRLVAIFGDPIFSSDIYRYVWDGVVQHAHINPFRYVPGDVALMPLREPNSDVYALINRREYAHTIYPPAAQAYFYLVTFFGASATCMKTFMVLCEGLTVWGLVKILKHLGYRREQVLLYWWSPLLIWEIGGNGHLDAVACTLIVLAILFRFRMRPMLTGLFLGLAVITKMYPLVLFPALYRRGDWKMPVTMTAVIVLGYACYSSVGMLVFGFLGGYAKEEGIETGARYFLLEWGQGLPGLHNLPPLAFMIFAAAVFALISLWAWNTCCRQPEPSSQAIHSGGSGAFRITSADFVSGEASFLGPAFALAAALMFLFSPHYAWYIAWLFPFFCLQPTVPMATYLMGFFYGYTTWLADPGPKMFLLNQRLYGVTLLASFVHLGLKAWPTYRANFLATPVRADHGALKDAMQDPNNTIQDFPMHPEPSL</sequence>
<dbReference type="GO" id="GO:0005886">
    <property type="term" value="C:plasma membrane"/>
    <property type="evidence" value="ECO:0007669"/>
    <property type="project" value="UniProtKB-SubCell"/>
</dbReference>
<dbReference type="AlphaFoldDB" id="A0A4V1L5H1"/>
<feature type="transmembrane region" description="Helical" evidence="1">
    <location>
        <begin position="244"/>
        <end position="264"/>
    </location>
</feature>
<dbReference type="EMBL" id="RDSM01000002">
    <property type="protein sequence ID" value="RXH55744.1"/>
    <property type="molecule type" value="Genomic_DNA"/>
</dbReference>
<accession>A0A4V1L5H1</accession>
<dbReference type="OrthoDB" id="3362857at2"/>
<evidence type="ECO:0000313" key="3">
    <source>
        <dbReference type="Proteomes" id="UP000289437"/>
    </source>
</evidence>
<feature type="transmembrane region" description="Helical" evidence="1">
    <location>
        <begin position="157"/>
        <end position="187"/>
    </location>
</feature>
<reference evidence="3" key="2">
    <citation type="submission" date="2019-02" db="EMBL/GenBank/DDBJ databases">
        <title>Granulicella sibirica sp. nov., a psychrotolerant acidobacterium isolated from an organic soil layer in forested tundra, West Siberia.</title>
        <authorList>
            <person name="Oshkin I.Y."/>
            <person name="Kulichevskaya I.S."/>
            <person name="Rijpstra W.I.C."/>
            <person name="Sinninghe Damste J.S."/>
            <person name="Rakitin A.L."/>
            <person name="Ravin N.V."/>
            <person name="Dedysh S.N."/>
        </authorList>
    </citation>
    <scope>NUCLEOTIDE SEQUENCE [LARGE SCALE GENOMIC DNA]</scope>
    <source>
        <strain evidence="3">AF10</strain>
    </source>
</reference>
<dbReference type="RefSeq" id="WP_128913339.1">
    <property type="nucleotide sequence ID" value="NZ_RDSM01000002.1"/>
</dbReference>
<feature type="transmembrane region" description="Helical" evidence="1">
    <location>
        <begin position="330"/>
        <end position="348"/>
    </location>
</feature>
<evidence type="ECO:0000313" key="2">
    <source>
        <dbReference type="EMBL" id="RXH55744.1"/>
    </source>
</evidence>
<evidence type="ECO:0000256" key="1">
    <source>
        <dbReference type="SAM" id="Phobius"/>
    </source>
</evidence>
<gene>
    <name evidence="2" type="ORF">GRAN_2601</name>
</gene>
<dbReference type="Pfam" id="PF26314">
    <property type="entry name" value="MptA_B_family"/>
    <property type="match status" value="1"/>
</dbReference>
<dbReference type="Proteomes" id="UP000289437">
    <property type="component" value="Unassembled WGS sequence"/>
</dbReference>
<feature type="transmembrane region" description="Helical" evidence="1">
    <location>
        <begin position="382"/>
        <end position="400"/>
    </location>
</feature>
<keyword evidence="1" id="KW-0472">Membrane</keyword>
<feature type="transmembrane region" description="Helical" evidence="1">
    <location>
        <begin position="406"/>
        <end position="431"/>
    </location>
</feature>